<reference evidence="3 4" key="1">
    <citation type="submission" date="2010-02" db="EMBL/GenBank/DDBJ databases">
        <authorList>
            <person name="Weinstock G."/>
            <person name="Sodergren E."/>
            <person name="Clifton S."/>
            <person name="Fulton L."/>
            <person name="Fulton B."/>
            <person name="Courtney L."/>
            <person name="Fronick C."/>
            <person name="Harrison M."/>
            <person name="Strong C."/>
            <person name="Farmer C."/>
            <person name="Delahaunty K."/>
            <person name="Markovic C."/>
            <person name="Hall O."/>
            <person name="Minx P."/>
            <person name="Tomlinson C."/>
            <person name="Mitreva M."/>
            <person name="Nelson J."/>
            <person name="Hou S."/>
            <person name="Wollam A."/>
            <person name="Pepin K.H."/>
            <person name="Johnson M."/>
            <person name="Bhonagiri V."/>
            <person name="Zhang X."/>
            <person name="Suruliraj S."/>
            <person name="Warren W."/>
            <person name="Chinwalla A."/>
            <person name="Mardis E.R."/>
            <person name="Wilson R.K."/>
        </authorList>
    </citation>
    <scope>NUCLEOTIDE SEQUENCE [LARGE SCALE GENOMIC DNA]</scope>
    <source>
        <strain evidence="3 4">DSM 20213</strain>
    </source>
</reference>
<evidence type="ECO:0000256" key="1">
    <source>
        <dbReference type="SAM" id="MobiDB-lite"/>
    </source>
</evidence>
<feature type="domain" description="Integrase catalytic" evidence="2">
    <location>
        <begin position="53"/>
        <end position="92"/>
    </location>
</feature>
<feature type="compositionally biased region" description="Low complexity" evidence="1">
    <location>
        <begin position="1"/>
        <end position="22"/>
    </location>
</feature>
<dbReference type="Pfam" id="PF13333">
    <property type="entry name" value="rve_2"/>
    <property type="match status" value="1"/>
</dbReference>
<feature type="compositionally biased region" description="Polar residues" evidence="1">
    <location>
        <begin position="41"/>
        <end position="50"/>
    </location>
</feature>
<protein>
    <recommendedName>
        <fullName evidence="2">Integrase catalytic domain-containing protein</fullName>
    </recommendedName>
</protein>
<feature type="region of interest" description="Disordered" evidence="1">
    <location>
        <begin position="1"/>
        <end position="53"/>
    </location>
</feature>
<keyword evidence="4" id="KW-1185">Reference proteome</keyword>
<dbReference type="InterPro" id="IPR001584">
    <property type="entry name" value="Integrase_cat-core"/>
</dbReference>
<gene>
    <name evidence="3" type="ORF">BIFBRE_03472</name>
</gene>
<sequence>MRSQSPATCARPGATAANATAPGRSKPPRKGGASPRPADASATSCANTNRPPKKELAYRNHCTTIEQLRRDLNDYVWRSDNQRLHSTPAQTPEEPFFSISMSHAVDYTLAVPSSITNSCRAAMDTSDLTAVTLL</sequence>
<evidence type="ECO:0000313" key="3">
    <source>
        <dbReference type="EMBL" id="EFE89061.1"/>
    </source>
</evidence>
<accession>D4BN24</accession>
<evidence type="ECO:0000259" key="2">
    <source>
        <dbReference type="Pfam" id="PF13333"/>
    </source>
</evidence>
<evidence type="ECO:0000313" key="4">
    <source>
        <dbReference type="Proteomes" id="UP000003191"/>
    </source>
</evidence>
<dbReference type="EMBL" id="ACCG02000009">
    <property type="protein sequence ID" value="EFE89061.1"/>
    <property type="molecule type" value="Genomic_DNA"/>
</dbReference>
<comment type="caution">
    <text evidence="3">The sequence shown here is derived from an EMBL/GenBank/DDBJ whole genome shotgun (WGS) entry which is preliminary data.</text>
</comment>
<dbReference type="Proteomes" id="UP000003191">
    <property type="component" value="Unassembled WGS sequence"/>
</dbReference>
<name>D4BN24_BIFBR</name>
<proteinExistence type="predicted"/>
<organism evidence="3 4">
    <name type="scientific">Bifidobacterium breve DSM 20213 = JCM 1192</name>
    <dbReference type="NCBI Taxonomy" id="518634"/>
    <lineage>
        <taxon>Bacteria</taxon>
        <taxon>Bacillati</taxon>
        <taxon>Actinomycetota</taxon>
        <taxon>Actinomycetes</taxon>
        <taxon>Bifidobacteriales</taxon>
        <taxon>Bifidobacteriaceae</taxon>
        <taxon>Bifidobacterium</taxon>
    </lineage>
</organism>
<dbReference type="HOGENOM" id="CLU_1892095_0_0_11"/>
<dbReference type="AlphaFoldDB" id="D4BN24"/>